<keyword evidence="3" id="KW-1185">Reference proteome</keyword>
<protein>
    <submittedName>
        <fullName evidence="2">F-box domain protein</fullName>
    </submittedName>
</protein>
<reference evidence="2 3" key="1">
    <citation type="journal article" date="2015" name="BMC Genomics">
        <title>Comparative genomics of Fructobacillus spp. and Leuconostoc spp. reveals niche-specific evolution of Fructobacillus spp.</title>
        <authorList>
            <person name="Endo A."/>
            <person name="Tanizawa Y."/>
            <person name="Tanaka N."/>
            <person name="Maeno S."/>
            <person name="Kumar H."/>
            <person name="Shiwa Y."/>
            <person name="Okada S."/>
            <person name="Yoshikawa H."/>
            <person name="Dicks L."/>
            <person name="Nakagawa J."/>
            <person name="Arita M."/>
        </authorList>
    </citation>
    <scope>NUCLEOTIDE SEQUENCE [LARGE SCALE GENOMIC DNA]</scope>
    <source>
        <strain evidence="2 3">JCM 12225</strain>
    </source>
</reference>
<evidence type="ECO:0000313" key="3">
    <source>
        <dbReference type="Proteomes" id="UP000253891"/>
    </source>
</evidence>
<dbReference type="Proteomes" id="UP000253891">
    <property type="component" value="Unassembled WGS sequence"/>
</dbReference>
<dbReference type="AlphaFoldDB" id="A0A0K8MFA6"/>
<accession>A0A0K8MFA6</accession>
<name>A0A0K8MFA6_9LACO</name>
<keyword evidence="1" id="KW-0472">Membrane</keyword>
<evidence type="ECO:0000313" key="2">
    <source>
        <dbReference type="EMBL" id="GAO99221.1"/>
    </source>
</evidence>
<feature type="transmembrane region" description="Helical" evidence="1">
    <location>
        <begin position="26"/>
        <end position="48"/>
    </location>
</feature>
<feature type="transmembrane region" description="Helical" evidence="1">
    <location>
        <begin position="55"/>
        <end position="75"/>
    </location>
</feature>
<keyword evidence="1" id="KW-1133">Transmembrane helix</keyword>
<sequence length="83" mass="9540">MDELVVTDLAEVLLVAFFFVETVCRWWAWLCLLAAVAVTTAVKATMAIATATSNVFLEFFIFIFSQLFSLFFEFIKQLEEMQL</sequence>
<evidence type="ECO:0000256" key="1">
    <source>
        <dbReference type="SAM" id="Phobius"/>
    </source>
</evidence>
<gene>
    <name evidence="2" type="ORF">FFIC_090450</name>
</gene>
<dbReference type="EMBL" id="DF967986">
    <property type="protein sequence ID" value="GAO99221.1"/>
    <property type="molecule type" value="Genomic_DNA"/>
</dbReference>
<proteinExistence type="predicted"/>
<keyword evidence="1" id="KW-0812">Transmembrane</keyword>
<organism evidence="2 3">
    <name type="scientific">Fructobacillus ficulneus</name>
    <dbReference type="NCBI Taxonomy" id="157463"/>
    <lineage>
        <taxon>Bacteria</taxon>
        <taxon>Bacillati</taxon>
        <taxon>Bacillota</taxon>
        <taxon>Bacilli</taxon>
        <taxon>Lactobacillales</taxon>
        <taxon>Lactobacillaceae</taxon>
        <taxon>Fructobacillus</taxon>
    </lineage>
</organism>